<gene>
    <name evidence="3" type="ORF">D9613_010708</name>
</gene>
<proteinExistence type="predicted"/>
<evidence type="ECO:0000313" key="3">
    <source>
        <dbReference type="EMBL" id="KAF4612953.1"/>
    </source>
</evidence>
<keyword evidence="4" id="KW-1185">Reference proteome</keyword>
<keyword evidence="2" id="KW-0472">Membrane</keyword>
<feature type="transmembrane region" description="Helical" evidence="2">
    <location>
        <begin position="35"/>
        <end position="58"/>
    </location>
</feature>
<feature type="transmembrane region" description="Helical" evidence="2">
    <location>
        <begin position="324"/>
        <end position="346"/>
    </location>
</feature>
<dbReference type="EMBL" id="JAACJL010000046">
    <property type="protein sequence ID" value="KAF4612953.1"/>
    <property type="molecule type" value="Genomic_DNA"/>
</dbReference>
<sequence length="393" mass="42737">MAEITLDFTTFVLDVLLDFIPKYQTDAHDRLYNKVLGASLFVTAATSILGTTIIGYRIYASTARCKGSWKRYRYIVEIIIQSSAMYSVTALCFAIVASIDNAKLLQQQGTVLWNVAQYILAFTYIVPAAAPTLMVVHLAWAHNKSMTFSSMDDRSLSRPTNMIFASPSPDMLMPKEDGETSEGEGGEIGYGTVAAEVSRATDSTVMKMPVLSSSTRPYAFTRRPLPQRIRIPMFTASVVCGTRFVLPISIPLRQQYLRFSSTFSAPPRRKPIHVSSSPLHPSLAAPITASETSSSPVNLFERLSEFEANTSLSAALSQMTRSSAILAGTAFAIATSLVGLSAYGVLLGTKTGLGVDDPRHFGLVMRSILSSVSPSLSSSIHPTEETEDEMRDA</sequence>
<keyword evidence="2" id="KW-1133">Transmembrane helix</keyword>
<feature type="transmembrane region" description="Helical" evidence="2">
    <location>
        <begin position="119"/>
        <end position="141"/>
    </location>
</feature>
<evidence type="ECO:0000256" key="1">
    <source>
        <dbReference type="SAM" id="MobiDB-lite"/>
    </source>
</evidence>
<evidence type="ECO:0000256" key="2">
    <source>
        <dbReference type="SAM" id="Phobius"/>
    </source>
</evidence>
<dbReference type="AlphaFoldDB" id="A0A8H4QL63"/>
<accession>A0A8H4QL63</accession>
<feature type="region of interest" description="Disordered" evidence="1">
    <location>
        <begin position="374"/>
        <end position="393"/>
    </location>
</feature>
<organism evidence="3 4">
    <name type="scientific">Agrocybe pediades</name>
    <dbReference type="NCBI Taxonomy" id="84607"/>
    <lineage>
        <taxon>Eukaryota</taxon>
        <taxon>Fungi</taxon>
        <taxon>Dikarya</taxon>
        <taxon>Basidiomycota</taxon>
        <taxon>Agaricomycotina</taxon>
        <taxon>Agaricomycetes</taxon>
        <taxon>Agaricomycetidae</taxon>
        <taxon>Agaricales</taxon>
        <taxon>Agaricineae</taxon>
        <taxon>Strophariaceae</taxon>
        <taxon>Agrocybe</taxon>
    </lineage>
</organism>
<comment type="caution">
    <text evidence="3">The sequence shown here is derived from an EMBL/GenBank/DDBJ whole genome shotgun (WGS) entry which is preliminary data.</text>
</comment>
<keyword evidence="2" id="KW-0812">Transmembrane</keyword>
<feature type="transmembrane region" description="Helical" evidence="2">
    <location>
        <begin position="78"/>
        <end position="99"/>
    </location>
</feature>
<evidence type="ECO:0000313" key="4">
    <source>
        <dbReference type="Proteomes" id="UP000521872"/>
    </source>
</evidence>
<dbReference type="Proteomes" id="UP000521872">
    <property type="component" value="Unassembled WGS sequence"/>
</dbReference>
<reference evidence="3 4" key="1">
    <citation type="submission" date="2019-12" db="EMBL/GenBank/DDBJ databases">
        <authorList>
            <person name="Floudas D."/>
            <person name="Bentzer J."/>
            <person name="Ahren D."/>
            <person name="Johansson T."/>
            <person name="Persson P."/>
            <person name="Tunlid A."/>
        </authorList>
    </citation>
    <scope>NUCLEOTIDE SEQUENCE [LARGE SCALE GENOMIC DNA]</scope>
    <source>
        <strain evidence="3 4">CBS 102.39</strain>
    </source>
</reference>
<name>A0A8H4QL63_9AGAR</name>
<protein>
    <submittedName>
        <fullName evidence="3">Uncharacterized protein</fullName>
    </submittedName>
</protein>